<evidence type="ECO:0000313" key="4">
    <source>
        <dbReference type="EMBL" id="MBX0304522.1"/>
    </source>
</evidence>
<dbReference type="EMBL" id="RKLQ01000002">
    <property type="protein sequence ID" value="MBX0304522.1"/>
    <property type="molecule type" value="Genomic_DNA"/>
</dbReference>
<dbReference type="Proteomes" id="UP000783863">
    <property type="component" value="Unassembled WGS sequence"/>
</dbReference>
<evidence type="ECO:0000259" key="3">
    <source>
        <dbReference type="Pfam" id="PF13338"/>
    </source>
</evidence>
<protein>
    <submittedName>
        <fullName evidence="4">Type IV toxin-antitoxin system AbiEi family antitoxin domain-containing protein</fullName>
    </submittedName>
</protein>
<keyword evidence="5" id="KW-1185">Reference proteome</keyword>
<dbReference type="InterPro" id="IPR018547">
    <property type="entry name" value="AbiEi_C"/>
</dbReference>
<reference evidence="4" key="1">
    <citation type="submission" date="2021-06" db="EMBL/GenBank/DDBJ databases">
        <title>Halomicroarcula sp. F24A a new haloarchaeum isolated from saline soil.</title>
        <authorList>
            <person name="Duran-Viseras A."/>
            <person name="Sanchez-Porro C."/>
            <person name="Ventosa A."/>
        </authorList>
    </citation>
    <scope>NUCLEOTIDE SEQUENCE</scope>
    <source>
        <strain evidence="4">F24A</strain>
    </source>
</reference>
<feature type="domain" description="AbiEi antitoxin C-terminal" evidence="2">
    <location>
        <begin position="86"/>
        <end position="222"/>
    </location>
</feature>
<organism evidence="4 5">
    <name type="scientific">Haloarcula salinisoli</name>
    <dbReference type="NCBI Taxonomy" id="2487746"/>
    <lineage>
        <taxon>Archaea</taxon>
        <taxon>Methanobacteriati</taxon>
        <taxon>Methanobacteriota</taxon>
        <taxon>Stenosarchaea group</taxon>
        <taxon>Halobacteria</taxon>
        <taxon>Halobacteriales</taxon>
        <taxon>Haloarculaceae</taxon>
        <taxon>Haloarcula</taxon>
    </lineage>
</organism>
<dbReference type="InterPro" id="IPR025159">
    <property type="entry name" value="AbiEi_N"/>
</dbReference>
<feature type="region of interest" description="Disordered" evidence="1">
    <location>
        <begin position="1"/>
        <end position="20"/>
    </location>
</feature>
<sequence>MGSTNDDRTQRKSLSTRESRALSRLASENRQIITISDIEAVLDSPRTAAKDMAFALSEKGWLERLAQGKYLIVPLAAGEDAVYTTHEFVIASALVEPAYIGYWSAMNHHGLTEQLSQTVYIVTTERAREREIHGVTYRPVSVTEQKFFGYQPTAAGSTRVNVASIEKTLVDCADHPEFCGGISELATAMQSAVDTRCSWDRVVDYMRRLGNGAATKRIVYLADQLDIALPEYDDLVESFTTGYPLLDPTREATGTRDNKYQLRLNVDRESITPSELS</sequence>
<name>A0A8J7YFI4_9EURY</name>
<proteinExistence type="predicted"/>
<evidence type="ECO:0000259" key="2">
    <source>
        <dbReference type="Pfam" id="PF09407"/>
    </source>
</evidence>
<dbReference type="AlphaFoldDB" id="A0A8J7YFI4"/>
<feature type="domain" description="AbiEi antitoxin N-terminal" evidence="3">
    <location>
        <begin position="21"/>
        <end position="72"/>
    </location>
</feature>
<dbReference type="RefSeq" id="WP_220588736.1">
    <property type="nucleotide sequence ID" value="NZ_RKLQ01000002.1"/>
</dbReference>
<dbReference type="Pfam" id="PF13338">
    <property type="entry name" value="AbiEi_4"/>
    <property type="match status" value="1"/>
</dbReference>
<comment type="caution">
    <text evidence="4">The sequence shown here is derived from an EMBL/GenBank/DDBJ whole genome shotgun (WGS) entry which is preliminary data.</text>
</comment>
<accession>A0A8J7YFI4</accession>
<gene>
    <name evidence="4" type="ORF">EGD98_12665</name>
</gene>
<dbReference type="Pfam" id="PF09407">
    <property type="entry name" value="AbiEi_1"/>
    <property type="match status" value="1"/>
</dbReference>
<evidence type="ECO:0000256" key="1">
    <source>
        <dbReference type="SAM" id="MobiDB-lite"/>
    </source>
</evidence>
<evidence type="ECO:0000313" key="5">
    <source>
        <dbReference type="Proteomes" id="UP000783863"/>
    </source>
</evidence>